<name>X0S6T6_9ZZZZ</name>
<accession>X0S6T6</accession>
<evidence type="ECO:0000313" key="1">
    <source>
        <dbReference type="EMBL" id="GAF76773.1"/>
    </source>
</evidence>
<protein>
    <submittedName>
        <fullName evidence="1">Uncharacterized protein</fullName>
    </submittedName>
</protein>
<dbReference type="Gene3D" id="2.130.10.10">
    <property type="entry name" value="YVTN repeat-like/Quinoprotein amine dehydrogenase"/>
    <property type="match status" value="1"/>
</dbReference>
<reference evidence="1" key="1">
    <citation type="journal article" date="2014" name="Front. Microbiol.">
        <title>High frequency of phylogenetically diverse reductive dehalogenase-homologous genes in deep subseafloor sedimentary metagenomes.</title>
        <authorList>
            <person name="Kawai M."/>
            <person name="Futagami T."/>
            <person name="Toyoda A."/>
            <person name="Takaki Y."/>
            <person name="Nishi S."/>
            <person name="Hori S."/>
            <person name="Arai W."/>
            <person name="Tsubouchi T."/>
            <person name="Morono Y."/>
            <person name="Uchiyama I."/>
            <person name="Ito T."/>
            <person name="Fujiyama A."/>
            <person name="Inagaki F."/>
            <person name="Takami H."/>
        </authorList>
    </citation>
    <scope>NUCLEOTIDE SEQUENCE</scope>
    <source>
        <strain evidence="1">Expedition CK06-06</strain>
    </source>
</reference>
<dbReference type="InterPro" id="IPR015943">
    <property type="entry name" value="WD40/YVTN_repeat-like_dom_sf"/>
</dbReference>
<comment type="caution">
    <text evidence="1">The sequence shown here is derived from an EMBL/GenBank/DDBJ whole genome shotgun (WGS) entry which is preliminary data.</text>
</comment>
<dbReference type="EMBL" id="BARS01008301">
    <property type="protein sequence ID" value="GAF76773.1"/>
    <property type="molecule type" value="Genomic_DNA"/>
</dbReference>
<dbReference type="AlphaFoldDB" id="X0S6T6"/>
<proteinExistence type="predicted"/>
<gene>
    <name evidence="1" type="ORF">S01H1_15853</name>
</gene>
<sequence length="84" mass="8861">MCVLILSLATTGSGQIRTWENFTNVRNVTALTTKVDTIWAATTGGLVRLSTVDASVDVRLTNADGLGGNDLQFVCVDSSGALWT</sequence>
<feature type="non-terminal residue" evidence="1">
    <location>
        <position position="84"/>
    </location>
</feature>
<organism evidence="1">
    <name type="scientific">marine sediment metagenome</name>
    <dbReference type="NCBI Taxonomy" id="412755"/>
    <lineage>
        <taxon>unclassified sequences</taxon>
        <taxon>metagenomes</taxon>
        <taxon>ecological metagenomes</taxon>
    </lineage>
</organism>